<sequence>MSIIKEDRESDLIVMTLEDFFVTVYKGLLENKGVITVALVSIPVVGTLGAWIGKSGETEKDGIFLANLVIWIATGVFAFSVIVALIGMSMMEKSLLQG</sequence>
<evidence type="ECO:0000313" key="2">
    <source>
        <dbReference type="EMBL" id="SVE13082.1"/>
    </source>
</evidence>
<proteinExistence type="predicted"/>
<keyword evidence="1" id="KW-0812">Transmembrane</keyword>
<accession>A0A383AZF4</accession>
<keyword evidence="1" id="KW-1133">Transmembrane helix</keyword>
<gene>
    <name evidence="2" type="ORF">METZ01_LOCUS465936</name>
</gene>
<name>A0A383AZF4_9ZZZZ</name>
<reference evidence="2" key="1">
    <citation type="submission" date="2018-05" db="EMBL/GenBank/DDBJ databases">
        <authorList>
            <person name="Lanie J.A."/>
            <person name="Ng W.-L."/>
            <person name="Kazmierczak K.M."/>
            <person name="Andrzejewski T.M."/>
            <person name="Davidsen T.M."/>
            <person name="Wayne K.J."/>
            <person name="Tettelin H."/>
            <person name="Glass J.I."/>
            <person name="Rusch D."/>
            <person name="Podicherti R."/>
            <person name="Tsui H.-C.T."/>
            <person name="Winkler M.E."/>
        </authorList>
    </citation>
    <scope>NUCLEOTIDE SEQUENCE</scope>
</reference>
<feature type="transmembrane region" description="Helical" evidence="1">
    <location>
        <begin position="33"/>
        <end position="52"/>
    </location>
</feature>
<keyword evidence="1" id="KW-0472">Membrane</keyword>
<dbReference type="EMBL" id="UINC01196182">
    <property type="protein sequence ID" value="SVE13082.1"/>
    <property type="molecule type" value="Genomic_DNA"/>
</dbReference>
<feature type="transmembrane region" description="Helical" evidence="1">
    <location>
        <begin position="64"/>
        <end position="86"/>
    </location>
</feature>
<evidence type="ECO:0000256" key="1">
    <source>
        <dbReference type="SAM" id="Phobius"/>
    </source>
</evidence>
<organism evidence="2">
    <name type="scientific">marine metagenome</name>
    <dbReference type="NCBI Taxonomy" id="408172"/>
    <lineage>
        <taxon>unclassified sequences</taxon>
        <taxon>metagenomes</taxon>
        <taxon>ecological metagenomes</taxon>
    </lineage>
</organism>
<protein>
    <submittedName>
        <fullName evidence="2">Uncharacterized protein</fullName>
    </submittedName>
</protein>
<dbReference type="AlphaFoldDB" id="A0A383AZF4"/>
<feature type="non-terminal residue" evidence="2">
    <location>
        <position position="98"/>
    </location>
</feature>